<comment type="caution">
    <text evidence="1">The sequence shown here is derived from an EMBL/GenBank/DDBJ whole genome shotgun (WGS) entry which is preliminary data.</text>
</comment>
<gene>
    <name evidence="1" type="ORF">S03H2_47657</name>
</gene>
<dbReference type="EMBL" id="BARU01029999">
    <property type="protein sequence ID" value="GAH73453.1"/>
    <property type="molecule type" value="Genomic_DNA"/>
</dbReference>
<name>X1JUJ6_9ZZZZ</name>
<dbReference type="AlphaFoldDB" id="X1JUJ6"/>
<dbReference type="InterPro" id="IPR051805">
    <property type="entry name" value="Dehydratase_Activator_Redct"/>
</dbReference>
<reference evidence="1" key="1">
    <citation type="journal article" date="2014" name="Front. Microbiol.">
        <title>High frequency of phylogenetically diverse reductive dehalogenase-homologous genes in deep subseafloor sedimentary metagenomes.</title>
        <authorList>
            <person name="Kawai M."/>
            <person name="Futagami T."/>
            <person name="Toyoda A."/>
            <person name="Takaki Y."/>
            <person name="Nishi S."/>
            <person name="Hori S."/>
            <person name="Arai W."/>
            <person name="Tsubouchi T."/>
            <person name="Morono Y."/>
            <person name="Uchiyama I."/>
            <person name="Ito T."/>
            <person name="Fujiyama A."/>
            <person name="Inagaki F."/>
            <person name="Takami H."/>
        </authorList>
    </citation>
    <scope>NUCLEOTIDE SEQUENCE</scope>
    <source>
        <strain evidence="1">Expedition CK06-06</strain>
    </source>
</reference>
<protein>
    <recommendedName>
        <fullName evidence="2">DUF2229 domain-containing protein</fullName>
    </recommendedName>
</protein>
<accession>X1JUJ6</accession>
<organism evidence="1">
    <name type="scientific">marine sediment metagenome</name>
    <dbReference type="NCBI Taxonomy" id="412755"/>
    <lineage>
        <taxon>unclassified sequences</taxon>
        <taxon>metagenomes</taxon>
        <taxon>ecological metagenomes</taxon>
    </lineage>
</organism>
<evidence type="ECO:0000313" key="1">
    <source>
        <dbReference type="EMBL" id="GAH73453.1"/>
    </source>
</evidence>
<dbReference type="Gene3D" id="3.40.50.11900">
    <property type="match status" value="1"/>
</dbReference>
<sequence>EHMYWSAGQINLKGAEFIKGHPQLFGTFITNFSCGPDSFIVGYFKDILGRKPSLILELDNHTADTGIETRIEAFLDVVSRYRSLQSRKMFAGNGAISRPGLYRIKELNTSLNYDLGPEISLFDPRLRVVFASMGQYATHALAAVYRGYGINTAVLPAMDEEDLKLGRGNTTCKECLPLQLTTGALLKYLRDERPAGEITAYFMPTTDGPCRFGQYQDFMRDYIRNRGIENVTLLSMSSRDSYGGLGTDFIKQSWNAAIISDIFED</sequence>
<evidence type="ECO:0008006" key="2">
    <source>
        <dbReference type="Google" id="ProtNLM"/>
    </source>
</evidence>
<proteinExistence type="predicted"/>
<dbReference type="PANTHER" id="PTHR32329">
    <property type="entry name" value="BIFUNCTIONAL PROTEIN [INCLUDES 2-HYDROXYACYL-COA DEHYDRATASE (N-TER) AND ITS ACTIVATOR DOMAIN (C_TERM)-RELATED"/>
    <property type="match status" value="1"/>
</dbReference>
<feature type="non-terminal residue" evidence="1">
    <location>
        <position position="265"/>
    </location>
</feature>
<dbReference type="PANTHER" id="PTHR32329:SF7">
    <property type="entry name" value="ACTIVATOR OF 2-HYDROXYACYL-COA-HYDRATASE"/>
    <property type="match status" value="1"/>
</dbReference>
<feature type="non-terminal residue" evidence="1">
    <location>
        <position position="1"/>
    </location>
</feature>